<accession>A0A098E8Q5</accession>
<organism evidence="1">
    <name type="scientific">groundwater metagenome</name>
    <dbReference type="NCBI Taxonomy" id="717931"/>
    <lineage>
        <taxon>unclassified sequences</taxon>
        <taxon>metagenomes</taxon>
        <taxon>ecological metagenomes</taxon>
    </lineage>
</organism>
<name>A0A098E8Q5_9ZZZZ</name>
<proteinExistence type="predicted"/>
<sequence length="195" mass="22410">MLPVVDTLESIVATGKLSDTLINAKLTLDGINKDEFKKWKENPMKFVCKHDQKKYEQLMAVGYHPQLRELMGVIYVKLPYGYCGSCPDGLGSREYVRFYVDWKDDGDFTDLFEDQQCGIVHVFDPGKENEKKLPIEYAVRKGIKMPKGILVKLESICAVRKVRAILSWVNEPPAGNPDWKPFWGNVVETHIRFQK</sequence>
<protein>
    <submittedName>
        <fullName evidence="1">Uncharacterized protein</fullName>
    </submittedName>
</protein>
<dbReference type="AlphaFoldDB" id="A0A098E8Q5"/>
<dbReference type="EMBL" id="CCXY01000048">
    <property type="protein sequence ID" value="CEG11365.1"/>
    <property type="molecule type" value="Genomic_DNA"/>
</dbReference>
<evidence type="ECO:0000313" key="1">
    <source>
        <dbReference type="EMBL" id="CEG11365.1"/>
    </source>
</evidence>
<gene>
    <name evidence="1" type="ORF">MSIBF_A1410001</name>
</gene>
<reference evidence="1" key="1">
    <citation type="submission" date="2014-09" db="EMBL/GenBank/DDBJ databases">
        <authorList>
            <person name="Probst J Alexander"/>
        </authorList>
    </citation>
    <scope>NUCLEOTIDE SEQUENCE</scope>
</reference>